<gene>
    <name evidence="3" type="ORF">EV666_12120</name>
</gene>
<dbReference type="PANTHER" id="PTHR45128">
    <property type="entry name" value="METHYLTRANSFERASE TYPE 11"/>
    <property type="match status" value="1"/>
</dbReference>
<keyword evidence="3" id="KW-0489">Methyltransferase</keyword>
<comment type="caution">
    <text evidence="3">The sequence shown here is derived from an EMBL/GenBank/DDBJ whole genome shotgun (WGS) entry which is preliminary data.</text>
</comment>
<evidence type="ECO:0000313" key="3">
    <source>
        <dbReference type="EMBL" id="TCO08657.1"/>
    </source>
</evidence>
<evidence type="ECO:0000313" key="4">
    <source>
        <dbReference type="Proteomes" id="UP000294881"/>
    </source>
</evidence>
<feature type="domain" description="Methyltransferase" evidence="1">
    <location>
        <begin position="181"/>
        <end position="275"/>
    </location>
</feature>
<evidence type="ECO:0000259" key="1">
    <source>
        <dbReference type="Pfam" id="PF13649"/>
    </source>
</evidence>
<dbReference type="OrthoDB" id="9071885at2"/>
<dbReference type="InterPro" id="IPR048711">
    <property type="entry name" value="WHD_Rv2258c"/>
</dbReference>
<dbReference type="SUPFAM" id="SSF53335">
    <property type="entry name" value="S-adenosyl-L-methionine-dependent methyltransferases"/>
    <property type="match status" value="1"/>
</dbReference>
<name>A0A4R2GIZ1_9HYPH</name>
<dbReference type="GO" id="GO:0008168">
    <property type="term" value="F:methyltransferase activity"/>
    <property type="evidence" value="ECO:0007669"/>
    <property type="project" value="UniProtKB-KW"/>
</dbReference>
<dbReference type="InterPro" id="IPR029063">
    <property type="entry name" value="SAM-dependent_MTases_sf"/>
</dbReference>
<proteinExistence type="predicted"/>
<dbReference type="InterPro" id="IPR036390">
    <property type="entry name" value="WH_DNA-bd_sf"/>
</dbReference>
<protein>
    <submittedName>
        <fullName evidence="3">Methyltransferase family protein</fullName>
    </submittedName>
</protein>
<reference evidence="3 4" key="1">
    <citation type="submission" date="2019-03" db="EMBL/GenBank/DDBJ databases">
        <title>Genomic Encyclopedia of Type Strains, Phase IV (KMG-IV): sequencing the most valuable type-strain genomes for metagenomic binning, comparative biology and taxonomic classification.</title>
        <authorList>
            <person name="Goeker M."/>
        </authorList>
    </citation>
    <scope>NUCLEOTIDE SEQUENCE [LARGE SCALE GENOMIC DNA]</scope>
    <source>
        <strain evidence="3 4">DSM 22958</strain>
    </source>
</reference>
<dbReference type="Gene3D" id="1.10.10.10">
    <property type="entry name" value="Winged helix-like DNA-binding domain superfamily/Winged helix DNA-binding domain"/>
    <property type="match status" value="1"/>
</dbReference>
<accession>A0A4R2GIZ1</accession>
<dbReference type="InterPro" id="IPR041698">
    <property type="entry name" value="Methyltransf_25"/>
</dbReference>
<dbReference type="Pfam" id="PF21320">
    <property type="entry name" value="WHD_Rv2258c"/>
    <property type="match status" value="1"/>
</dbReference>
<dbReference type="InterPro" id="IPR053173">
    <property type="entry name" value="SAM-binding_MTase"/>
</dbReference>
<dbReference type="Pfam" id="PF13649">
    <property type="entry name" value="Methyltransf_25"/>
    <property type="match status" value="1"/>
</dbReference>
<feature type="domain" description="S-adenosylmethionine-dependent methyltransferase Rv2258c-like winged HTH" evidence="2">
    <location>
        <begin position="30"/>
        <end position="100"/>
    </location>
</feature>
<evidence type="ECO:0000259" key="2">
    <source>
        <dbReference type="Pfam" id="PF21320"/>
    </source>
</evidence>
<dbReference type="AlphaFoldDB" id="A0A4R2GIZ1"/>
<dbReference type="InterPro" id="IPR036388">
    <property type="entry name" value="WH-like_DNA-bd_sf"/>
</dbReference>
<dbReference type="GO" id="GO:0032259">
    <property type="term" value="P:methylation"/>
    <property type="evidence" value="ECO:0007669"/>
    <property type="project" value="UniProtKB-KW"/>
</dbReference>
<dbReference type="EMBL" id="SLWL01000021">
    <property type="protein sequence ID" value="TCO08657.1"/>
    <property type="molecule type" value="Genomic_DNA"/>
</dbReference>
<organism evidence="3 4">
    <name type="scientific">Camelimonas lactis</name>
    <dbReference type="NCBI Taxonomy" id="659006"/>
    <lineage>
        <taxon>Bacteria</taxon>
        <taxon>Pseudomonadati</taxon>
        <taxon>Pseudomonadota</taxon>
        <taxon>Alphaproteobacteria</taxon>
        <taxon>Hyphomicrobiales</taxon>
        <taxon>Chelatococcaceae</taxon>
        <taxon>Camelimonas</taxon>
    </lineage>
</organism>
<dbReference type="Proteomes" id="UP000294881">
    <property type="component" value="Unassembled WGS sequence"/>
</dbReference>
<dbReference type="Gene3D" id="3.40.50.150">
    <property type="entry name" value="Vaccinia Virus protein VP39"/>
    <property type="match status" value="1"/>
</dbReference>
<keyword evidence="3" id="KW-0808">Transferase</keyword>
<dbReference type="SUPFAM" id="SSF46785">
    <property type="entry name" value="Winged helix' DNA-binding domain"/>
    <property type="match status" value="1"/>
</dbReference>
<keyword evidence="4" id="KW-1185">Reference proteome</keyword>
<dbReference type="CDD" id="cd02440">
    <property type="entry name" value="AdoMet_MTases"/>
    <property type="match status" value="1"/>
</dbReference>
<sequence length="360" mass="39905">MRLTLPNAHSAPAADRDYASMIWQYRQAETIAAMIHVGNELGLFTAMADAGPLTADALGERTGLHPRWLLEWMRLQAAARVLVYCGEDSFQLPAEANALLADKSSRAFAADNFAGGPTPAQLDGLMESFRTGIGKTYESEGMDGVTRSEERHRKSAEQQVVPKMIPALSGVLEKLTQGGLVADVGCGDGALVLAMAKAFPNSVFHAMEPNRFSIAHVERRIAEYGLGNVHTFIAPAERFPHDERYDLIVTFDCIHDMPHPQNAIQEIYRHLRHDGTWFIKDIRSKPKFEDNLRNPMLAMMYGFSLFSCMASGMSEPGGAGLGTLGFNPEVAERMSRQAGFTRFRMHDFHDPGNLYYEVRP</sequence>